<sequence>MMIKPYFCIPVIGLLLFFLPAVAQDNTYGPGHIYYNNIRSVKLNQSGDQTAFPVISLNGGDAVDLSFDDLDADVKDYYYTLQLCNYDWTPVNINQLEYLRGFSENRITSYKFSSVALVRYTHYTASFPNANCMPIKAGNYLLKVYLDSDTSQLAFTKRLLVVSNKGGLSGVIQQPVSPKVFKTNQKVNFVVSTGGLNVVNPFDQLKVVILQNYRWDFPIINPKPMFIKGNTIEYNAEMDCQFPAGKEWRWIDLRSFRLQTERVKRSEYHKDGTDVYVLPDYPRGNTMYSYVKDYNGMYFLATIDNYDPFYEGDYATVHFNYPAPEPYAGYDLYLIGEMTNYEYNDGSKMVYNPQTRAYEGTMFLKQGFYNYEYALLDTRDPDAVPVTTETEGDWWETENSYTILLYYRDLGGRYDELVSTVTLNSKLNR</sequence>
<protein>
    <submittedName>
        <fullName evidence="3">DUF5103 domain-containing protein</fullName>
    </submittedName>
</protein>
<dbReference type="OrthoDB" id="1522602at2"/>
<accession>A0A3E1P7L9</accession>
<comment type="caution">
    <text evidence="3">The sequence shown here is derived from an EMBL/GenBank/DDBJ whole genome shotgun (WGS) entry which is preliminary data.</text>
</comment>
<proteinExistence type="predicted"/>
<organism evidence="3 4">
    <name type="scientific">Chitinophaga silvisoli</name>
    <dbReference type="NCBI Taxonomy" id="2291814"/>
    <lineage>
        <taxon>Bacteria</taxon>
        <taxon>Pseudomonadati</taxon>
        <taxon>Bacteroidota</taxon>
        <taxon>Chitinophagia</taxon>
        <taxon>Chitinophagales</taxon>
        <taxon>Chitinophagaceae</taxon>
        <taxon>Chitinophaga</taxon>
    </lineage>
</organism>
<reference evidence="3 4" key="1">
    <citation type="submission" date="2018-08" db="EMBL/GenBank/DDBJ databases">
        <title>Chitinophaga sp. K20C18050901, a novel bacterium isolated from forest soil.</title>
        <authorList>
            <person name="Wang C."/>
        </authorList>
    </citation>
    <scope>NUCLEOTIDE SEQUENCE [LARGE SCALE GENOMIC DNA]</scope>
    <source>
        <strain evidence="3 4">K20C18050901</strain>
    </source>
</reference>
<evidence type="ECO:0000313" key="3">
    <source>
        <dbReference type="EMBL" id="RFM36154.1"/>
    </source>
</evidence>
<dbReference type="RefSeq" id="WP_116851484.1">
    <property type="nucleotide sequence ID" value="NZ_QTJV01000001.1"/>
</dbReference>
<evidence type="ECO:0000256" key="1">
    <source>
        <dbReference type="SAM" id="SignalP"/>
    </source>
</evidence>
<evidence type="ECO:0000259" key="2">
    <source>
        <dbReference type="Pfam" id="PF17116"/>
    </source>
</evidence>
<dbReference type="EMBL" id="QTJV01000001">
    <property type="protein sequence ID" value="RFM36154.1"/>
    <property type="molecule type" value="Genomic_DNA"/>
</dbReference>
<name>A0A3E1P7L9_9BACT</name>
<dbReference type="Pfam" id="PF17116">
    <property type="entry name" value="T9SS_plug_1st"/>
    <property type="match status" value="1"/>
</dbReference>
<gene>
    <name evidence="3" type="ORF">DXN04_01170</name>
</gene>
<dbReference type="Proteomes" id="UP000261174">
    <property type="component" value="Unassembled WGS sequence"/>
</dbReference>
<evidence type="ECO:0000313" key="4">
    <source>
        <dbReference type="Proteomes" id="UP000261174"/>
    </source>
</evidence>
<dbReference type="InterPro" id="IPR031345">
    <property type="entry name" value="T9SS_Plug_N"/>
</dbReference>
<keyword evidence="1" id="KW-0732">Signal</keyword>
<feature type="domain" description="Type 9 secretion system plug protein N-terminal" evidence="2">
    <location>
        <begin position="38"/>
        <end position="162"/>
    </location>
</feature>
<dbReference type="AlphaFoldDB" id="A0A3E1P7L9"/>
<feature type="chain" id="PRO_5017631707" evidence="1">
    <location>
        <begin position="24"/>
        <end position="429"/>
    </location>
</feature>
<keyword evidence="4" id="KW-1185">Reference proteome</keyword>
<feature type="signal peptide" evidence="1">
    <location>
        <begin position="1"/>
        <end position="23"/>
    </location>
</feature>